<dbReference type="Proteomes" id="UP000231279">
    <property type="component" value="Unassembled WGS sequence"/>
</dbReference>
<protein>
    <submittedName>
        <fullName evidence="2">Uncharacterized protein</fullName>
    </submittedName>
</protein>
<accession>A0A2G9GBR3</accession>
<feature type="signal peptide" evidence="1">
    <location>
        <begin position="1"/>
        <end position="21"/>
    </location>
</feature>
<evidence type="ECO:0000313" key="2">
    <source>
        <dbReference type="EMBL" id="PIN02729.1"/>
    </source>
</evidence>
<evidence type="ECO:0000256" key="1">
    <source>
        <dbReference type="SAM" id="SignalP"/>
    </source>
</evidence>
<sequence length="103" mass="11262">MRVILMNISFYFLSFLPPKISTPPATTIVAAPPPARSLLPCSQSYSRSDASTTTVAICHCHCCPWRCVSTKRFAMATLGESQMGYQGLGFEIGSGWGNVWDIK</sequence>
<dbReference type="AlphaFoldDB" id="A0A2G9GBR3"/>
<keyword evidence="3" id="KW-1185">Reference proteome</keyword>
<organism evidence="2 3">
    <name type="scientific">Handroanthus impetiginosus</name>
    <dbReference type="NCBI Taxonomy" id="429701"/>
    <lineage>
        <taxon>Eukaryota</taxon>
        <taxon>Viridiplantae</taxon>
        <taxon>Streptophyta</taxon>
        <taxon>Embryophyta</taxon>
        <taxon>Tracheophyta</taxon>
        <taxon>Spermatophyta</taxon>
        <taxon>Magnoliopsida</taxon>
        <taxon>eudicotyledons</taxon>
        <taxon>Gunneridae</taxon>
        <taxon>Pentapetalae</taxon>
        <taxon>asterids</taxon>
        <taxon>lamiids</taxon>
        <taxon>Lamiales</taxon>
        <taxon>Bignoniaceae</taxon>
        <taxon>Crescentiina</taxon>
        <taxon>Tabebuia alliance</taxon>
        <taxon>Handroanthus</taxon>
    </lineage>
</organism>
<name>A0A2G9GBR3_9LAMI</name>
<gene>
    <name evidence="2" type="ORF">CDL12_24751</name>
</gene>
<feature type="chain" id="PRO_5013795777" evidence="1">
    <location>
        <begin position="22"/>
        <end position="103"/>
    </location>
</feature>
<reference evidence="3" key="1">
    <citation type="journal article" date="2018" name="Gigascience">
        <title>Genome assembly of the Pink Ipe (Handroanthus impetiginosus, Bignoniaceae), a highly valued, ecologically keystone Neotropical timber forest tree.</title>
        <authorList>
            <person name="Silva-Junior O.B."/>
            <person name="Grattapaglia D."/>
            <person name="Novaes E."/>
            <person name="Collevatti R.G."/>
        </authorList>
    </citation>
    <scope>NUCLEOTIDE SEQUENCE [LARGE SCALE GENOMIC DNA]</scope>
    <source>
        <strain evidence="3">cv. UFG-1</strain>
    </source>
</reference>
<proteinExistence type="predicted"/>
<evidence type="ECO:0000313" key="3">
    <source>
        <dbReference type="Proteomes" id="UP000231279"/>
    </source>
</evidence>
<comment type="caution">
    <text evidence="2">The sequence shown here is derived from an EMBL/GenBank/DDBJ whole genome shotgun (WGS) entry which is preliminary data.</text>
</comment>
<dbReference type="EMBL" id="NKXS01005793">
    <property type="protein sequence ID" value="PIN02729.1"/>
    <property type="molecule type" value="Genomic_DNA"/>
</dbReference>
<keyword evidence="1" id="KW-0732">Signal</keyword>